<sequence length="73" mass="8808">MELHQCDYCARRDYKEYVARVKWGVDRFDPDRHPNYYCRKCLNTVIENSKGVPHIKEYGYEVDYPFANNIEKG</sequence>
<proteinExistence type="predicted"/>
<reference evidence="1 3" key="1">
    <citation type="submission" date="2018-02" db="EMBL/GenBank/DDBJ databases">
        <title>Jeotgalibacillus proteolyticum sp. nov. a protease producing bacterium isolated from ocean sediments of Laizhou Bay.</title>
        <authorList>
            <person name="Li Y."/>
        </authorList>
    </citation>
    <scope>NUCLEOTIDE SEQUENCE [LARGE SCALE GENOMIC DNA]</scope>
    <source>
        <strain evidence="1 3">22-7</strain>
    </source>
</reference>
<name>A0A2S5G6T7_9BACL</name>
<dbReference type="Proteomes" id="UP000239047">
    <property type="component" value="Unassembled WGS sequence"/>
</dbReference>
<protein>
    <submittedName>
        <fullName evidence="1">Uncharacterized protein</fullName>
    </submittedName>
</protein>
<dbReference type="RefSeq" id="WP_104059636.1">
    <property type="nucleotide sequence ID" value="NZ_PREZ01000009.1"/>
</dbReference>
<evidence type="ECO:0000313" key="3">
    <source>
        <dbReference type="Proteomes" id="UP000239047"/>
    </source>
</evidence>
<dbReference type="EMBL" id="PREZ01000009">
    <property type="protein sequence ID" value="PPA68752.1"/>
    <property type="molecule type" value="Genomic_DNA"/>
</dbReference>
<dbReference type="AlphaFoldDB" id="A0A2S5G6T7"/>
<evidence type="ECO:0000313" key="1">
    <source>
        <dbReference type="EMBL" id="PPA68675.1"/>
    </source>
</evidence>
<accession>A0A2S5G6T7</accession>
<comment type="caution">
    <text evidence="1">The sequence shown here is derived from an EMBL/GenBank/DDBJ whole genome shotgun (WGS) entry which is preliminary data.</text>
</comment>
<evidence type="ECO:0000313" key="2">
    <source>
        <dbReference type="EMBL" id="PPA68752.1"/>
    </source>
</evidence>
<gene>
    <name evidence="1" type="ORF">C4B60_19070</name>
    <name evidence="2" type="ORF">C4B60_19500</name>
</gene>
<keyword evidence="3" id="KW-1185">Reference proteome</keyword>
<dbReference type="EMBL" id="PREZ01000009">
    <property type="protein sequence ID" value="PPA68675.1"/>
    <property type="molecule type" value="Genomic_DNA"/>
</dbReference>
<organism evidence="1 3">
    <name type="scientific">Jeotgalibacillus proteolyticus</name>
    <dbReference type="NCBI Taxonomy" id="2082395"/>
    <lineage>
        <taxon>Bacteria</taxon>
        <taxon>Bacillati</taxon>
        <taxon>Bacillota</taxon>
        <taxon>Bacilli</taxon>
        <taxon>Bacillales</taxon>
        <taxon>Caryophanaceae</taxon>
        <taxon>Jeotgalibacillus</taxon>
    </lineage>
</organism>